<feature type="region of interest" description="Disordered" evidence="10">
    <location>
        <begin position="528"/>
        <end position="550"/>
    </location>
</feature>
<dbReference type="Proteomes" id="UP000572817">
    <property type="component" value="Unassembled WGS sequence"/>
</dbReference>
<feature type="compositionally biased region" description="Basic and acidic residues" evidence="10">
    <location>
        <begin position="56"/>
        <end position="66"/>
    </location>
</feature>
<comment type="catalytic activity">
    <reaction evidence="1">
        <text>[E2 ubiquitin-conjugating enzyme]-S-ubiquitinyl-L-cysteine + [acceptor protein]-L-lysine = [E2 ubiquitin-conjugating enzyme]-L-cysteine + [acceptor protein]-N(6)-ubiquitinyl-L-lysine.</text>
        <dbReference type="EC" id="2.3.2.31"/>
    </reaction>
</comment>
<evidence type="ECO:0000256" key="8">
    <source>
        <dbReference type="ARBA" id="ARBA00022833"/>
    </source>
</evidence>
<feature type="domain" description="RING-type" evidence="12">
    <location>
        <begin position="277"/>
        <end position="480"/>
    </location>
</feature>
<dbReference type="GO" id="GO:0008270">
    <property type="term" value="F:zinc ion binding"/>
    <property type="evidence" value="ECO:0007669"/>
    <property type="project" value="UniProtKB-KW"/>
</dbReference>
<dbReference type="InterPro" id="IPR013083">
    <property type="entry name" value="Znf_RING/FYVE/PHD"/>
</dbReference>
<dbReference type="Gene3D" id="1.20.120.1750">
    <property type="match status" value="1"/>
</dbReference>
<dbReference type="CDD" id="cd22584">
    <property type="entry name" value="Rcat_RBR_unk"/>
    <property type="match status" value="1"/>
</dbReference>
<evidence type="ECO:0000256" key="1">
    <source>
        <dbReference type="ARBA" id="ARBA00001798"/>
    </source>
</evidence>
<keyword evidence="8" id="KW-0862">Zinc</keyword>
<keyword evidence="4" id="KW-0479">Metal-binding</keyword>
<dbReference type="InterPro" id="IPR001841">
    <property type="entry name" value="Znf_RING"/>
</dbReference>
<dbReference type="GO" id="GO:0061630">
    <property type="term" value="F:ubiquitin protein ligase activity"/>
    <property type="evidence" value="ECO:0007669"/>
    <property type="project" value="UniProtKB-EC"/>
</dbReference>
<dbReference type="InterPro" id="IPR044066">
    <property type="entry name" value="TRIAD_supradom"/>
</dbReference>
<sequence length="731" mass="82154">MAHGRRFSHLLDGVGAIFAPKPRGKDHDQKHRRRPDYDDYDNDAYRPRSSRRARRGTYDHSQRYSHPEPSPVDAPDADHLRQARAEYYARPQDQRSRRPSAPAATSSAQHNMEPRLTRAASTRKNSKSKRHDVDRKPSRKEREDRDSGVFVYSTPRSGGSRSRPVDSREEDLGDSRSRPGAHRRTVSSPAANVIDVEVEKEPDPSVRRADGVRLSRTTSARDQNRPAMTRPSLRRTGTIKSPAADAPPATPASHHSRRNSGIFGLFRPVPTQQTPEKKYGCMICLDEVRASRCPRLPCGHRMCHTCLKRQFELSVRDPQHMPPRCCTNDHIPLKYVDRIFDTKFKVLWNKKYQEYTAKNRIYCPTRGCGEWIKPSHIRVDPTVGRKYGKCPRCRGKVCVKCNGRWHLRKECPKDEDAQQFATMAKESGWQQCYNCKAMVELKEGCNHMTCRCTAQFCMLCGAKWKTCECPWFNYAHLDEEDRLQNMRVPEPYVVVEHDVRGNAPPPRAPPNARPDQYAVPAPRQNHPVYAPAAAAGGGPAYPRGRDPDREREDEMLARRLQSQYLAEGTGQRAGGSRAGETRRHHHHHRRRAAPSRYESPEIEIEVVGVGNAAGHHMNDFGAPAAAAAAAALRAPRSTIIRRTTTRRATEADRQTARNMGYGAYGGQAPAQQAQASGAARAARPVEASVMAGLSDPARSGMGRVGMWLNYVEDDPAEVEGRAQRAQGVMAY</sequence>
<dbReference type="AlphaFoldDB" id="A0A8H4IU24"/>
<dbReference type="InterPro" id="IPR017907">
    <property type="entry name" value="Znf_RING_CS"/>
</dbReference>
<evidence type="ECO:0000259" key="11">
    <source>
        <dbReference type="PROSITE" id="PS50089"/>
    </source>
</evidence>
<dbReference type="Gene3D" id="3.30.40.10">
    <property type="entry name" value="Zinc/RING finger domain, C3HC4 (zinc finger)"/>
    <property type="match status" value="1"/>
</dbReference>
<evidence type="ECO:0000256" key="4">
    <source>
        <dbReference type="ARBA" id="ARBA00022723"/>
    </source>
</evidence>
<name>A0A8H4IU24_9PEZI</name>
<reference evidence="13" key="1">
    <citation type="submission" date="2020-04" db="EMBL/GenBank/DDBJ databases">
        <title>Genome Assembly and Annotation of Botryosphaeria dothidea sdau 11-99, a Latent Pathogen of Apple Fruit Ring Rot in China.</title>
        <authorList>
            <person name="Yu C."/>
            <person name="Diao Y."/>
            <person name="Lu Q."/>
            <person name="Zhao J."/>
            <person name="Cui S."/>
            <person name="Peng C."/>
            <person name="He B."/>
            <person name="Liu H."/>
        </authorList>
    </citation>
    <scope>NUCLEOTIDE SEQUENCE [LARGE SCALE GENOMIC DNA]</scope>
    <source>
        <strain evidence="13">Sdau11-99</strain>
    </source>
</reference>
<dbReference type="SUPFAM" id="SSF57850">
    <property type="entry name" value="RING/U-box"/>
    <property type="match status" value="2"/>
</dbReference>
<gene>
    <name evidence="13" type="ORF">GTA08_BOTSDO06021</name>
</gene>
<evidence type="ECO:0000256" key="5">
    <source>
        <dbReference type="ARBA" id="ARBA00022737"/>
    </source>
</evidence>
<feature type="region of interest" description="Disordered" evidence="10">
    <location>
        <begin position="565"/>
        <end position="596"/>
    </location>
</feature>
<dbReference type="PANTHER" id="PTHR11685">
    <property type="entry name" value="RBR FAMILY RING FINGER AND IBR DOMAIN-CONTAINING"/>
    <property type="match status" value="1"/>
</dbReference>
<protein>
    <recommendedName>
        <fullName evidence="2">RBR-type E3 ubiquitin transferase</fullName>
        <ecNumber evidence="2">2.3.2.31</ecNumber>
    </recommendedName>
</protein>
<dbReference type="PROSITE" id="PS50089">
    <property type="entry name" value="ZF_RING_2"/>
    <property type="match status" value="1"/>
</dbReference>
<keyword evidence="5" id="KW-0677">Repeat</keyword>
<dbReference type="EC" id="2.3.2.31" evidence="2"/>
<feature type="domain" description="RING-type" evidence="11">
    <location>
        <begin position="281"/>
        <end position="325"/>
    </location>
</feature>
<evidence type="ECO:0000313" key="14">
    <source>
        <dbReference type="Proteomes" id="UP000572817"/>
    </source>
</evidence>
<organism evidence="13 14">
    <name type="scientific">Botryosphaeria dothidea</name>
    <dbReference type="NCBI Taxonomy" id="55169"/>
    <lineage>
        <taxon>Eukaryota</taxon>
        <taxon>Fungi</taxon>
        <taxon>Dikarya</taxon>
        <taxon>Ascomycota</taxon>
        <taxon>Pezizomycotina</taxon>
        <taxon>Dothideomycetes</taxon>
        <taxon>Dothideomycetes incertae sedis</taxon>
        <taxon>Botryosphaeriales</taxon>
        <taxon>Botryosphaeriaceae</taxon>
        <taxon>Botryosphaeria</taxon>
    </lineage>
</organism>
<feature type="compositionally biased region" description="Basic residues" evidence="10">
    <location>
        <begin position="582"/>
        <end position="593"/>
    </location>
</feature>
<feature type="region of interest" description="Disordered" evidence="10">
    <location>
        <begin position="1"/>
        <end position="273"/>
    </location>
</feature>
<evidence type="ECO:0000259" key="12">
    <source>
        <dbReference type="PROSITE" id="PS51873"/>
    </source>
</evidence>
<evidence type="ECO:0000256" key="9">
    <source>
        <dbReference type="PROSITE-ProRule" id="PRU00175"/>
    </source>
</evidence>
<evidence type="ECO:0000256" key="6">
    <source>
        <dbReference type="ARBA" id="ARBA00022771"/>
    </source>
</evidence>
<dbReference type="EMBL" id="WWBZ02000033">
    <property type="protein sequence ID" value="KAF4306308.1"/>
    <property type="molecule type" value="Genomic_DNA"/>
</dbReference>
<feature type="compositionally biased region" description="Basic and acidic residues" evidence="10">
    <location>
        <begin position="197"/>
        <end position="213"/>
    </location>
</feature>
<evidence type="ECO:0000256" key="2">
    <source>
        <dbReference type="ARBA" id="ARBA00012251"/>
    </source>
</evidence>
<dbReference type="Pfam" id="PF01485">
    <property type="entry name" value="IBR"/>
    <property type="match status" value="2"/>
</dbReference>
<accession>A0A8H4IU24</accession>
<keyword evidence="7" id="KW-0833">Ubl conjugation pathway</keyword>
<evidence type="ECO:0000256" key="7">
    <source>
        <dbReference type="ARBA" id="ARBA00022786"/>
    </source>
</evidence>
<dbReference type="PROSITE" id="PS51873">
    <property type="entry name" value="TRIAD"/>
    <property type="match status" value="1"/>
</dbReference>
<keyword evidence="6 9" id="KW-0863">Zinc-finger</keyword>
<dbReference type="CDD" id="cd20335">
    <property type="entry name" value="BRcat_RBR"/>
    <property type="match status" value="1"/>
</dbReference>
<dbReference type="InterPro" id="IPR031127">
    <property type="entry name" value="E3_UB_ligase_RBR"/>
</dbReference>
<keyword evidence="14" id="KW-1185">Reference proteome</keyword>
<dbReference type="GO" id="GO:0016567">
    <property type="term" value="P:protein ubiquitination"/>
    <property type="evidence" value="ECO:0007669"/>
    <property type="project" value="InterPro"/>
</dbReference>
<dbReference type="InterPro" id="IPR002867">
    <property type="entry name" value="IBR_dom"/>
</dbReference>
<dbReference type="PROSITE" id="PS00518">
    <property type="entry name" value="ZF_RING_1"/>
    <property type="match status" value="1"/>
</dbReference>
<evidence type="ECO:0000256" key="3">
    <source>
        <dbReference type="ARBA" id="ARBA00022679"/>
    </source>
</evidence>
<dbReference type="OrthoDB" id="9977870at2759"/>
<feature type="compositionally biased region" description="Low complexity" evidence="10">
    <location>
        <begin position="99"/>
        <end position="108"/>
    </location>
</feature>
<proteinExistence type="predicted"/>
<keyword evidence="3" id="KW-0808">Transferase</keyword>
<feature type="compositionally biased region" description="Basic and acidic residues" evidence="10">
    <location>
        <begin position="131"/>
        <end position="147"/>
    </location>
</feature>
<evidence type="ECO:0000256" key="10">
    <source>
        <dbReference type="SAM" id="MobiDB-lite"/>
    </source>
</evidence>
<evidence type="ECO:0000313" key="13">
    <source>
        <dbReference type="EMBL" id="KAF4306308.1"/>
    </source>
</evidence>
<comment type="caution">
    <text evidence="13">The sequence shown here is derived from an EMBL/GenBank/DDBJ whole genome shotgun (WGS) entry which is preliminary data.</text>
</comment>